<feature type="region of interest" description="Disordered" evidence="1">
    <location>
        <begin position="32"/>
        <end position="67"/>
    </location>
</feature>
<gene>
    <name evidence="3" type="ORF">FTUN_4352</name>
</gene>
<feature type="chain" id="PRO_5026855303" evidence="2">
    <location>
        <begin position="27"/>
        <end position="377"/>
    </location>
</feature>
<protein>
    <submittedName>
        <fullName evidence="3">Uncharacterized protein</fullName>
    </submittedName>
</protein>
<name>A0A6M5YTZ5_9BACT</name>
<dbReference type="EMBL" id="CP053452">
    <property type="protein sequence ID" value="QJW96793.1"/>
    <property type="molecule type" value="Genomic_DNA"/>
</dbReference>
<sequence length="377" mass="39627">MVQLKKPRRGGTAVLCVVLLVGPALGPSQPAVALSAPGGQPTAGSGPQPPGRVSVRKTSAPVPKQQPRDGVIAIVPGYPRTPARLLTPDGTVIGELPFDDVHSCALSPSGARMAVVVREQPVANPGPGTSTFAVHVADIDADRKKIGEPLAFGLSHPVLAWAGDGKLYVSELQYPQNGSGFLRPAGVTVHDVTKRTATPDKGLRGCCVLKVSPDGTRLLARRIVTEPVERSETVLLDAVTREPVDAGAEGVTLTHFFGPNKMLGTRAAPKGAADATEHVVFDLTTKKSAPVSLPKEVLGDSGELMFVLPSPDGKRLLHVWSEQVPAPANWPPGGPCRVARMTTSDPSGGRARTIFNPAIKERQDEIRNHVGGSVDWR</sequence>
<organism evidence="3 4">
    <name type="scientific">Frigoriglobus tundricola</name>
    <dbReference type="NCBI Taxonomy" id="2774151"/>
    <lineage>
        <taxon>Bacteria</taxon>
        <taxon>Pseudomonadati</taxon>
        <taxon>Planctomycetota</taxon>
        <taxon>Planctomycetia</taxon>
        <taxon>Gemmatales</taxon>
        <taxon>Gemmataceae</taxon>
        <taxon>Frigoriglobus</taxon>
    </lineage>
</organism>
<dbReference type="Proteomes" id="UP000503447">
    <property type="component" value="Chromosome"/>
</dbReference>
<dbReference type="KEGG" id="ftj:FTUN_4352"/>
<evidence type="ECO:0000256" key="1">
    <source>
        <dbReference type="SAM" id="MobiDB-lite"/>
    </source>
</evidence>
<evidence type="ECO:0000313" key="4">
    <source>
        <dbReference type="Proteomes" id="UP000503447"/>
    </source>
</evidence>
<accession>A0A6M5YTZ5</accession>
<reference evidence="4" key="1">
    <citation type="submission" date="2020-05" db="EMBL/GenBank/DDBJ databases">
        <title>Frigoriglobus tundricola gen. nov., sp. nov., a psychrotolerant cellulolytic planctomycete of the family Gemmataceae with two divergent copies of 16S rRNA gene.</title>
        <authorList>
            <person name="Kulichevskaya I.S."/>
            <person name="Ivanova A.A."/>
            <person name="Naumoff D.G."/>
            <person name="Beletsky A.V."/>
            <person name="Rijpstra W.I.C."/>
            <person name="Sinninghe Damste J.S."/>
            <person name="Mardanov A.V."/>
            <person name="Ravin N.V."/>
            <person name="Dedysh S.N."/>
        </authorList>
    </citation>
    <scope>NUCLEOTIDE SEQUENCE [LARGE SCALE GENOMIC DNA]</scope>
    <source>
        <strain evidence="4">PL17</strain>
    </source>
</reference>
<dbReference type="RefSeq" id="WP_171472311.1">
    <property type="nucleotide sequence ID" value="NZ_CP053452.2"/>
</dbReference>
<evidence type="ECO:0000313" key="3">
    <source>
        <dbReference type="EMBL" id="QJW96793.1"/>
    </source>
</evidence>
<feature type="signal peptide" evidence="2">
    <location>
        <begin position="1"/>
        <end position="26"/>
    </location>
</feature>
<proteinExistence type="predicted"/>
<dbReference type="InterPro" id="IPR015943">
    <property type="entry name" value="WD40/YVTN_repeat-like_dom_sf"/>
</dbReference>
<dbReference type="Gene3D" id="2.130.10.10">
    <property type="entry name" value="YVTN repeat-like/Quinoprotein amine dehydrogenase"/>
    <property type="match status" value="1"/>
</dbReference>
<dbReference type="SUPFAM" id="SSF82171">
    <property type="entry name" value="DPP6 N-terminal domain-like"/>
    <property type="match status" value="1"/>
</dbReference>
<keyword evidence="4" id="KW-1185">Reference proteome</keyword>
<evidence type="ECO:0000256" key="2">
    <source>
        <dbReference type="SAM" id="SignalP"/>
    </source>
</evidence>
<keyword evidence="2" id="KW-0732">Signal</keyword>
<dbReference type="AlphaFoldDB" id="A0A6M5YTZ5"/>